<protein>
    <submittedName>
        <fullName evidence="3">Uncharacterized protein</fullName>
    </submittedName>
</protein>
<feature type="region of interest" description="Disordered" evidence="1">
    <location>
        <begin position="276"/>
        <end position="323"/>
    </location>
</feature>
<keyword evidence="2" id="KW-1185">Reference proteome</keyword>
<feature type="compositionally biased region" description="Low complexity" evidence="1">
    <location>
        <begin position="176"/>
        <end position="190"/>
    </location>
</feature>
<reference evidence="3" key="1">
    <citation type="submission" date="2022-11" db="UniProtKB">
        <authorList>
            <consortium name="WormBaseParasite"/>
        </authorList>
    </citation>
    <scope>IDENTIFICATION</scope>
</reference>
<name>A0A914Y4B9_9BILA</name>
<evidence type="ECO:0000313" key="2">
    <source>
        <dbReference type="Proteomes" id="UP000887577"/>
    </source>
</evidence>
<feature type="compositionally biased region" description="Polar residues" evidence="1">
    <location>
        <begin position="276"/>
        <end position="285"/>
    </location>
</feature>
<feature type="region of interest" description="Disordered" evidence="1">
    <location>
        <begin position="174"/>
        <end position="207"/>
    </location>
</feature>
<dbReference type="WBParaSite" id="PSU_v2.g14285.t1">
    <property type="protein sequence ID" value="PSU_v2.g14285.t1"/>
    <property type="gene ID" value="PSU_v2.g14285"/>
</dbReference>
<accession>A0A914Y4B9</accession>
<feature type="region of interest" description="Disordered" evidence="1">
    <location>
        <begin position="1"/>
        <end position="26"/>
    </location>
</feature>
<evidence type="ECO:0000256" key="1">
    <source>
        <dbReference type="SAM" id="MobiDB-lite"/>
    </source>
</evidence>
<organism evidence="2 3">
    <name type="scientific">Panagrolaimus superbus</name>
    <dbReference type="NCBI Taxonomy" id="310955"/>
    <lineage>
        <taxon>Eukaryota</taxon>
        <taxon>Metazoa</taxon>
        <taxon>Ecdysozoa</taxon>
        <taxon>Nematoda</taxon>
        <taxon>Chromadorea</taxon>
        <taxon>Rhabditida</taxon>
        <taxon>Tylenchina</taxon>
        <taxon>Panagrolaimomorpha</taxon>
        <taxon>Panagrolaimoidea</taxon>
        <taxon>Panagrolaimidae</taxon>
        <taxon>Panagrolaimus</taxon>
    </lineage>
</organism>
<evidence type="ECO:0000313" key="3">
    <source>
        <dbReference type="WBParaSite" id="PSU_v2.g14285.t1"/>
    </source>
</evidence>
<dbReference type="AlphaFoldDB" id="A0A914Y4B9"/>
<feature type="compositionally biased region" description="Low complexity" evidence="1">
    <location>
        <begin position="293"/>
        <end position="315"/>
    </location>
</feature>
<dbReference type="Proteomes" id="UP000887577">
    <property type="component" value="Unplaced"/>
</dbReference>
<sequence length="323" mass="36148">MSLLGSPPRESLGSPPRESPEAFSVLGSALDDPANYDFGHSADKKSLLGPYDDFPKPKLGSSKLNIDFNDPSFEAMVQIQIQMANKLYFSEKKDETSSQNQPTYSQDIIAKQSSSKHGLDGPTSLSRYQQNDQPWFKLNSKPTQSVKIGWNKADYETTKPVSCNSESENVYNEALSSQRGSQSGYSGSYRNFSKKPHHNINNSGGFNAYGNRNQRFGISDRVYNRRGRGVGASSTFITEDLPEKFANGEDVPRKFGKSEESFRKFGKKRHFRSNNFGRGNYQKFSGSDRYRFSRPSPRSLSPACCRSELSSLGSRSRSRSPIK</sequence>
<proteinExistence type="predicted"/>